<keyword evidence="1" id="KW-0808">Transferase</keyword>
<keyword evidence="1" id="KW-0489">Methyltransferase</keyword>
<evidence type="ECO:0000313" key="2">
    <source>
        <dbReference type="Proteomes" id="UP000198852"/>
    </source>
</evidence>
<sequence length="280" mass="31008">MASEGEAADGGATAGIDTSKASIARVYDMFLGGKDNFAVDREVYESIQAVSPHGDDVARSIRRWLIRVVRHLAGPEVGIDQFLDIGSGLPTVENTHEIAQRHNPDATVVYVDNDATVAAYGRALMEENDRTHFATADLRDPATLLAAPHVAKLDFDRPMAMIQCATLHHVDDADDPVAFMRHYVDALPSGSYLAISHWWDPVDELPEGHRMARELEQRWRESSMGSGRYRTREEIGELFSGLELVEPGLVELDDWWPDGPRLREVSLVERLILGGVASKP</sequence>
<gene>
    <name evidence="1" type="ORF">SAMN05660874_02821</name>
</gene>
<dbReference type="RefSeq" id="WP_093417410.1">
    <property type="nucleotide sequence ID" value="NZ_FOZX01000004.1"/>
</dbReference>
<protein>
    <submittedName>
        <fullName evidence="1">S-adenosyl methyltransferase</fullName>
    </submittedName>
</protein>
<dbReference type="PIRSF" id="PIRSF017393">
    <property type="entry name" value="MTase_SAV2177"/>
    <property type="match status" value="1"/>
</dbReference>
<evidence type="ECO:0000313" key="1">
    <source>
        <dbReference type="EMBL" id="SFS70992.1"/>
    </source>
</evidence>
<organism evidence="1 2">
    <name type="scientific">Saccharopolyspora flava</name>
    <dbReference type="NCBI Taxonomy" id="95161"/>
    <lineage>
        <taxon>Bacteria</taxon>
        <taxon>Bacillati</taxon>
        <taxon>Actinomycetota</taxon>
        <taxon>Actinomycetes</taxon>
        <taxon>Pseudonocardiales</taxon>
        <taxon>Pseudonocardiaceae</taxon>
        <taxon>Saccharopolyspora</taxon>
    </lineage>
</organism>
<dbReference type="GO" id="GO:0008168">
    <property type="term" value="F:methyltransferase activity"/>
    <property type="evidence" value="ECO:0007669"/>
    <property type="project" value="UniProtKB-KW"/>
</dbReference>
<name>A0A1I6S224_9PSEU</name>
<keyword evidence="2" id="KW-1185">Reference proteome</keyword>
<dbReference type="EMBL" id="FOZX01000004">
    <property type="protein sequence ID" value="SFS70992.1"/>
    <property type="molecule type" value="Genomic_DNA"/>
</dbReference>
<dbReference type="STRING" id="95161.SAMN05660874_02821"/>
<accession>A0A1I6S224</accession>
<dbReference type="OrthoDB" id="5175904at2"/>
<reference evidence="2" key="1">
    <citation type="submission" date="2016-10" db="EMBL/GenBank/DDBJ databases">
        <authorList>
            <person name="Varghese N."/>
            <person name="Submissions S."/>
        </authorList>
    </citation>
    <scope>NUCLEOTIDE SEQUENCE [LARGE SCALE GENOMIC DNA]</scope>
    <source>
        <strain evidence="2">DSM 44771</strain>
    </source>
</reference>
<dbReference type="InterPro" id="IPR029063">
    <property type="entry name" value="SAM-dependent_MTases_sf"/>
</dbReference>
<dbReference type="AlphaFoldDB" id="A0A1I6S224"/>
<dbReference type="Gene3D" id="3.40.50.150">
    <property type="entry name" value="Vaccinia Virus protein VP39"/>
    <property type="match status" value="1"/>
</dbReference>
<proteinExistence type="predicted"/>
<dbReference type="InterPro" id="IPR006764">
    <property type="entry name" value="SAM_dep_MeTrfase_SAV2177_type"/>
</dbReference>
<dbReference type="Proteomes" id="UP000198852">
    <property type="component" value="Unassembled WGS sequence"/>
</dbReference>
<dbReference type="SUPFAM" id="SSF53335">
    <property type="entry name" value="S-adenosyl-L-methionine-dependent methyltransferases"/>
    <property type="match status" value="1"/>
</dbReference>
<dbReference type="Pfam" id="PF04672">
    <property type="entry name" value="Methyltransf_19"/>
    <property type="match status" value="1"/>
</dbReference>
<dbReference type="GO" id="GO:0032259">
    <property type="term" value="P:methylation"/>
    <property type="evidence" value="ECO:0007669"/>
    <property type="project" value="UniProtKB-KW"/>
</dbReference>